<proteinExistence type="predicted"/>
<name>A0A7S4VD92_9STRA</name>
<feature type="coiled-coil region" evidence="1">
    <location>
        <begin position="50"/>
        <end position="95"/>
    </location>
</feature>
<accession>A0A7S4VD92</accession>
<evidence type="ECO:0000256" key="1">
    <source>
        <dbReference type="SAM" id="Coils"/>
    </source>
</evidence>
<dbReference type="AlphaFoldDB" id="A0A7S4VD92"/>
<feature type="compositionally biased region" description="Basic and acidic residues" evidence="2">
    <location>
        <begin position="390"/>
        <end position="405"/>
    </location>
</feature>
<feature type="compositionally biased region" description="Basic and acidic residues" evidence="2">
    <location>
        <begin position="277"/>
        <end position="286"/>
    </location>
</feature>
<dbReference type="EMBL" id="HBNS01040468">
    <property type="protein sequence ID" value="CAE4638767.1"/>
    <property type="molecule type" value="Transcribed_RNA"/>
</dbReference>
<protein>
    <submittedName>
        <fullName evidence="3">Uncharacterized protein</fullName>
    </submittedName>
</protein>
<organism evidence="3">
    <name type="scientific">Ditylum brightwellii</name>
    <dbReference type="NCBI Taxonomy" id="49249"/>
    <lineage>
        <taxon>Eukaryota</taxon>
        <taxon>Sar</taxon>
        <taxon>Stramenopiles</taxon>
        <taxon>Ochrophyta</taxon>
        <taxon>Bacillariophyta</taxon>
        <taxon>Mediophyceae</taxon>
        <taxon>Lithodesmiophycidae</taxon>
        <taxon>Lithodesmiales</taxon>
        <taxon>Lithodesmiaceae</taxon>
        <taxon>Ditylum</taxon>
    </lineage>
</organism>
<keyword evidence="1" id="KW-0175">Coiled coil</keyword>
<feature type="compositionally biased region" description="Polar residues" evidence="2">
    <location>
        <begin position="341"/>
        <end position="357"/>
    </location>
</feature>
<feature type="region of interest" description="Disordered" evidence="2">
    <location>
        <begin position="277"/>
        <end position="460"/>
    </location>
</feature>
<feature type="compositionally biased region" description="Polar residues" evidence="2">
    <location>
        <begin position="295"/>
        <end position="305"/>
    </location>
</feature>
<feature type="compositionally biased region" description="Basic residues" evidence="2">
    <location>
        <begin position="375"/>
        <end position="389"/>
    </location>
</feature>
<reference evidence="3" key="1">
    <citation type="submission" date="2021-01" db="EMBL/GenBank/DDBJ databases">
        <authorList>
            <person name="Corre E."/>
            <person name="Pelletier E."/>
            <person name="Niang G."/>
            <person name="Scheremetjew M."/>
            <person name="Finn R."/>
            <person name="Kale V."/>
            <person name="Holt S."/>
            <person name="Cochrane G."/>
            <person name="Meng A."/>
            <person name="Brown T."/>
            <person name="Cohen L."/>
        </authorList>
    </citation>
    <scope>NUCLEOTIDE SEQUENCE</scope>
    <source>
        <strain evidence="3">GSO104</strain>
    </source>
</reference>
<evidence type="ECO:0000256" key="2">
    <source>
        <dbReference type="SAM" id="MobiDB-lite"/>
    </source>
</evidence>
<gene>
    <name evidence="3" type="ORF">DBRI00130_LOCUS31536</name>
</gene>
<feature type="compositionally biased region" description="Low complexity" evidence="2">
    <location>
        <begin position="430"/>
        <end position="444"/>
    </location>
</feature>
<evidence type="ECO:0000313" key="3">
    <source>
        <dbReference type="EMBL" id="CAE4638767.1"/>
    </source>
</evidence>
<sequence length="477" mass="55431">MYYTTREKTLSIREKELHRRSLEVEQDREEHQSKQEKILSKNVEQSRYLREEMKHQEERHRKKMDTLNSDWSQQCTSLQRHLDSSEREISRLNSLLNQRREHDDELNIKYKKLQTDLKNKEAIFQRKEYMLTNRIMELTQDVEDKARALELWARTQSEFETVKRVLSQKNSELNEREAMVLRRQTHLDEQYAGMKQSIERKEESIRQKDLELQERVHKEEQVFMARQEAWERRSKELEEHMERYNSMSNQRATFHHMKNASNDEPRQREEVVALMKREASAREHAYSGHVPRTNAVYSASGQGSTSHRDSSVSNGAHEMKKRKQNLQPQYSHVREDVAAPQNLTQAQPLVSTTPNTRKQSRQARAGDASQTKDAARKKQSKPSRTRSKKRVADTQKAKPAAREKPVSSPKTGVATRNVCSLQGHAVQGVKSTKSPSSAKKSSVSQRMPKRAVKESKNATGKVVVCIDESSESGSDSI</sequence>